<feature type="chain" id="PRO_5030946226" evidence="1">
    <location>
        <begin position="25"/>
        <end position="174"/>
    </location>
</feature>
<dbReference type="AlphaFoldDB" id="A0A7X0LKK7"/>
<dbReference type="Proteomes" id="UP000541810">
    <property type="component" value="Unassembled WGS sequence"/>
</dbReference>
<name>A0A7X0LKK7_9BACT</name>
<keyword evidence="3" id="KW-1185">Reference proteome</keyword>
<sequence length="174" mass="19676">MRFPSAHRSAILVMALAVCGVALSGCQPKGPATPRTSDREATDEAGWQPKAVALRIYPSTRFVREQDTPILEARIEMFDQMGDSIKASGQLRFELFAAGHAPGIDVGRLLYSWDIDLLTLDEQKRYYDPITRAYLLRLRLDSSAITRREVLLRVTFQVGDEARLIDEQPVRINW</sequence>
<proteinExistence type="predicted"/>
<protein>
    <submittedName>
        <fullName evidence="2">Uncharacterized protein</fullName>
    </submittedName>
</protein>
<feature type="signal peptide" evidence="1">
    <location>
        <begin position="1"/>
        <end position="24"/>
    </location>
</feature>
<organism evidence="2 3">
    <name type="scientific">Algisphaera agarilytica</name>
    <dbReference type="NCBI Taxonomy" id="1385975"/>
    <lineage>
        <taxon>Bacteria</taxon>
        <taxon>Pseudomonadati</taxon>
        <taxon>Planctomycetota</taxon>
        <taxon>Phycisphaerae</taxon>
        <taxon>Phycisphaerales</taxon>
        <taxon>Phycisphaeraceae</taxon>
        <taxon>Algisphaera</taxon>
    </lineage>
</organism>
<dbReference type="EMBL" id="JACHGY010000001">
    <property type="protein sequence ID" value="MBB6429736.1"/>
    <property type="molecule type" value="Genomic_DNA"/>
</dbReference>
<gene>
    <name evidence="2" type="ORF">HNQ40_001542</name>
</gene>
<accession>A0A7X0LKK7</accession>
<comment type="caution">
    <text evidence="2">The sequence shown here is derived from an EMBL/GenBank/DDBJ whole genome shotgun (WGS) entry which is preliminary data.</text>
</comment>
<evidence type="ECO:0000313" key="2">
    <source>
        <dbReference type="EMBL" id="MBB6429736.1"/>
    </source>
</evidence>
<reference evidence="2 3" key="1">
    <citation type="submission" date="2020-08" db="EMBL/GenBank/DDBJ databases">
        <title>Genomic Encyclopedia of Type Strains, Phase IV (KMG-IV): sequencing the most valuable type-strain genomes for metagenomic binning, comparative biology and taxonomic classification.</title>
        <authorList>
            <person name="Goeker M."/>
        </authorList>
    </citation>
    <scope>NUCLEOTIDE SEQUENCE [LARGE SCALE GENOMIC DNA]</scope>
    <source>
        <strain evidence="2 3">DSM 103725</strain>
    </source>
</reference>
<dbReference type="RefSeq" id="WP_184677299.1">
    <property type="nucleotide sequence ID" value="NZ_JACHGY010000001.1"/>
</dbReference>
<evidence type="ECO:0000256" key="1">
    <source>
        <dbReference type="SAM" id="SignalP"/>
    </source>
</evidence>
<keyword evidence="1" id="KW-0732">Signal</keyword>
<dbReference type="PROSITE" id="PS51257">
    <property type="entry name" value="PROKAR_LIPOPROTEIN"/>
    <property type="match status" value="1"/>
</dbReference>
<evidence type="ECO:0000313" key="3">
    <source>
        <dbReference type="Proteomes" id="UP000541810"/>
    </source>
</evidence>